<keyword evidence="7" id="KW-1185">Reference proteome</keyword>
<keyword evidence="1" id="KW-0479">Metal-binding</keyword>
<dbReference type="Gene3D" id="3.30.40.10">
    <property type="entry name" value="Zinc/RING finger domain, C3HC4 (zinc finger)"/>
    <property type="match status" value="1"/>
</dbReference>
<sequence>MASQDTHTFRLPIDIPAPVTAANFAVRVDVNEIAYLHCDWERDAVFHQFNLNELLLQRQDIPLATIEEETEDEDDLSPVTPCSNPEFLSLSSAEIICPICMDTYDDPRTLSCGHSICNNCVEHMKATDAIETLEKARQLSLSNLRCGRCRTQCDECDMWICLKCCQERAVLETSFPTKTEELPDGADEKDDAATALTKRYSFCASCILKHHSNHRVDELSTFRLHSFVERDVMLESITLQCSDCDKST</sequence>
<evidence type="ECO:0000256" key="2">
    <source>
        <dbReference type="ARBA" id="ARBA00022771"/>
    </source>
</evidence>
<protein>
    <submittedName>
        <fullName evidence="8">RING-type domain-containing protein</fullName>
    </submittedName>
</protein>
<evidence type="ECO:0000256" key="4">
    <source>
        <dbReference type="PROSITE-ProRule" id="PRU00175"/>
    </source>
</evidence>
<dbReference type="SUPFAM" id="SSF57850">
    <property type="entry name" value="RING/U-box"/>
    <property type="match status" value="1"/>
</dbReference>
<reference evidence="8" key="1">
    <citation type="submission" date="2017-02" db="UniProtKB">
        <authorList>
            <consortium name="WormBaseParasite"/>
        </authorList>
    </citation>
    <scope>IDENTIFICATION</scope>
</reference>
<evidence type="ECO:0000313" key="6">
    <source>
        <dbReference type="EMBL" id="VDK67754.1"/>
    </source>
</evidence>
<dbReference type="SMART" id="SM00184">
    <property type="entry name" value="RING"/>
    <property type="match status" value="1"/>
</dbReference>
<evidence type="ECO:0000313" key="8">
    <source>
        <dbReference type="WBParaSite" id="ASIM_0001975601-mRNA-1"/>
    </source>
</evidence>
<dbReference type="Proteomes" id="UP000267096">
    <property type="component" value="Unassembled WGS sequence"/>
</dbReference>
<dbReference type="InterPro" id="IPR027370">
    <property type="entry name" value="Znf-RING_euk"/>
</dbReference>
<dbReference type="InterPro" id="IPR001841">
    <property type="entry name" value="Znf_RING"/>
</dbReference>
<proteinExistence type="predicted"/>
<dbReference type="AlphaFoldDB" id="A0A0M3KFJ6"/>
<reference evidence="6 7" key="2">
    <citation type="submission" date="2018-11" db="EMBL/GenBank/DDBJ databases">
        <authorList>
            <consortium name="Pathogen Informatics"/>
        </authorList>
    </citation>
    <scope>NUCLEOTIDE SEQUENCE [LARGE SCALE GENOMIC DNA]</scope>
</reference>
<dbReference type="Pfam" id="PF13445">
    <property type="entry name" value="zf-RING_UBOX"/>
    <property type="match status" value="1"/>
</dbReference>
<evidence type="ECO:0000313" key="7">
    <source>
        <dbReference type="Proteomes" id="UP000267096"/>
    </source>
</evidence>
<dbReference type="EMBL" id="UYRR01036713">
    <property type="protein sequence ID" value="VDK67754.1"/>
    <property type="molecule type" value="Genomic_DNA"/>
</dbReference>
<evidence type="ECO:0000259" key="5">
    <source>
        <dbReference type="PROSITE" id="PS50089"/>
    </source>
</evidence>
<organism evidence="8">
    <name type="scientific">Anisakis simplex</name>
    <name type="common">Herring worm</name>
    <dbReference type="NCBI Taxonomy" id="6269"/>
    <lineage>
        <taxon>Eukaryota</taxon>
        <taxon>Metazoa</taxon>
        <taxon>Ecdysozoa</taxon>
        <taxon>Nematoda</taxon>
        <taxon>Chromadorea</taxon>
        <taxon>Rhabditida</taxon>
        <taxon>Spirurina</taxon>
        <taxon>Ascaridomorpha</taxon>
        <taxon>Ascaridoidea</taxon>
        <taxon>Anisakidae</taxon>
        <taxon>Anisakis</taxon>
        <taxon>Anisakis simplex complex</taxon>
    </lineage>
</organism>
<name>A0A0M3KFJ6_ANISI</name>
<evidence type="ECO:0000256" key="3">
    <source>
        <dbReference type="ARBA" id="ARBA00022833"/>
    </source>
</evidence>
<dbReference type="InterPro" id="IPR017907">
    <property type="entry name" value="Znf_RING_CS"/>
</dbReference>
<dbReference type="OrthoDB" id="5875349at2759"/>
<dbReference type="PROSITE" id="PS00518">
    <property type="entry name" value="ZF_RING_1"/>
    <property type="match status" value="1"/>
</dbReference>
<dbReference type="GO" id="GO:0008270">
    <property type="term" value="F:zinc ion binding"/>
    <property type="evidence" value="ECO:0007669"/>
    <property type="project" value="UniProtKB-KW"/>
</dbReference>
<keyword evidence="3" id="KW-0862">Zinc</keyword>
<keyword evidence="2 4" id="KW-0863">Zinc-finger</keyword>
<gene>
    <name evidence="6" type="ORF">ASIM_LOCUS19145</name>
</gene>
<evidence type="ECO:0000256" key="1">
    <source>
        <dbReference type="ARBA" id="ARBA00022723"/>
    </source>
</evidence>
<accession>A0A0M3KFJ6</accession>
<dbReference type="PROSITE" id="PS50089">
    <property type="entry name" value="ZF_RING_2"/>
    <property type="match status" value="1"/>
</dbReference>
<feature type="domain" description="RING-type" evidence="5">
    <location>
        <begin position="97"/>
        <end position="150"/>
    </location>
</feature>
<dbReference type="InterPro" id="IPR013083">
    <property type="entry name" value="Znf_RING/FYVE/PHD"/>
</dbReference>
<dbReference type="WBParaSite" id="ASIM_0001975601-mRNA-1">
    <property type="protein sequence ID" value="ASIM_0001975601-mRNA-1"/>
    <property type="gene ID" value="ASIM_0001975601"/>
</dbReference>